<dbReference type="FunFam" id="3.20.20.140:FF:000007">
    <property type="entry name" value="Imidazolonepropionase"/>
    <property type="match status" value="1"/>
</dbReference>
<keyword evidence="7" id="KW-0963">Cytoplasm</keyword>
<feature type="binding site" evidence="7">
    <location>
        <position position="328"/>
    </location>
    <ligand>
        <name>Zn(2+)</name>
        <dbReference type="ChEBI" id="CHEBI:29105"/>
    </ligand>
</feature>
<evidence type="ECO:0000256" key="3">
    <source>
        <dbReference type="ARBA" id="ARBA00022801"/>
    </source>
</evidence>
<comment type="pathway">
    <text evidence="7">Amino-acid degradation; L-histidine degradation into L-glutamate; N-formimidoyl-L-glutamate from L-histidine: step 3/3.</text>
</comment>
<dbReference type="PANTHER" id="PTHR42752">
    <property type="entry name" value="IMIDAZOLONEPROPIONASE"/>
    <property type="match status" value="1"/>
</dbReference>
<keyword evidence="2 7" id="KW-0479">Metal-binding</keyword>
<evidence type="ECO:0000256" key="1">
    <source>
        <dbReference type="ARBA" id="ARBA00012864"/>
    </source>
</evidence>
<dbReference type="GO" id="GO:0005506">
    <property type="term" value="F:iron ion binding"/>
    <property type="evidence" value="ECO:0007669"/>
    <property type="project" value="UniProtKB-UniRule"/>
</dbReference>
<comment type="subcellular location">
    <subcellularLocation>
        <location evidence="7">Cytoplasm</location>
    </subcellularLocation>
</comment>
<dbReference type="AlphaFoldDB" id="A0A2N9M6B5"/>
<dbReference type="InterPro" id="IPR032466">
    <property type="entry name" value="Metal_Hydrolase"/>
</dbReference>
<evidence type="ECO:0000259" key="8">
    <source>
        <dbReference type="Pfam" id="PF01979"/>
    </source>
</evidence>
<dbReference type="GO" id="GO:0019557">
    <property type="term" value="P:L-histidine catabolic process to glutamate and formate"/>
    <property type="evidence" value="ECO:0007669"/>
    <property type="project" value="UniProtKB-UniPathway"/>
</dbReference>
<dbReference type="GO" id="GO:0019556">
    <property type="term" value="P:L-histidine catabolic process to glutamate and formamide"/>
    <property type="evidence" value="ECO:0007669"/>
    <property type="project" value="UniProtKB-UniRule"/>
</dbReference>
<sequence length="420" mass="45287">MKENEAFAIVNIGQLVTLAGPPRPRVGPELRELGMIPNAAILIEEGRIAAVGPYSEIQSETPPHAVVVDAQGRCVTPGFVDAHTHMIFAGNRAAEFEQRIAGASYQQIAAAGGGILSTVRATRAASEDELLVESRRHRDWMLRTGTTTAEAKSGYGLDRATELRMLLVMARLNAEGPMRIVPTLLAAHTVPEEFASRRAEYVRWIAKDLIPEVAALKLARFCDAFCDDHAFTIEEARTVLTAARARGLELRLHAEQFRPGTGAALAAELNARTADHLETATPEVLDALRAADVQPVLLPGSVFALSRAAYPPVRTMIRHGLAIVLATDFNPGSSPIYSMPFILSLACLQMALTPAEALTAATINAAWSLGLGDTVGSLKIGKQADLLIHEFADYRELPYFIASPARPRVFIAGQEAAFKE</sequence>
<dbReference type="PANTHER" id="PTHR42752:SF1">
    <property type="entry name" value="IMIDAZOLONEPROPIONASE-RELATED"/>
    <property type="match status" value="1"/>
</dbReference>
<dbReference type="Pfam" id="PF01979">
    <property type="entry name" value="Amidohydro_1"/>
    <property type="match status" value="1"/>
</dbReference>
<organism evidence="9 10">
    <name type="scientific">Candidatus Sulfuritelmatomonas gaucii</name>
    <dbReference type="NCBI Taxonomy" id="2043161"/>
    <lineage>
        <taxon>Bacteria</taxon>
        <taxon>Pseudomonadati</taxon>
        <taxon>Acidobacteriota</taxon>
        <taxon>Terriglobia</taxon>
        <taxon>Terriglobales</taxon>
        <taxon>Acidobacteriaceae</taxon>
        <taxon>Candidatus Sulfuritelmatomonas</taxon>
    </lineage>
</organism>
<dbReference type="GO" id="GO:0005737">
    <property type="term" value="C:cytoplasm"/>
    <property type="evidence" value="ECO:0007669"/>
    <property type="project" value="UniProtKB-SubCell"/>
</dbReference>
<dbReference type="InterPro" id="IPR005920">
    <property type="entry name" value="HutI"/>
</dbReference>
<dbReference type="InterPro" id="IPR011059">
    <property type="entry name" value="Metal-dep_hydrolase_composite"/>
</dbReference>
<gene>
    <name evidence="7 9" type="primary">hutI</name>
    <name evidence="9" type="ORF">SBA5_820004</name>
</gene>
<feature type="binding site" evidence="7">
    <location>
        <position position="83"/>
    </location>
    <ligand>
        <name>Zn(2+)</name>
        <dbReference type="ChEBI" id="CHEBI:29105"/>
    </ligand>
</feature>
<dbReference type="EMBL" id="OKRB01000144">
    <property type="protein sequence ID" value="SPE30985.1"/>
    <property type="molecule type" value="Genomic_DNA"/>
</dbReference>
<accession>A0A2N9M6B5</accession>
<protein>
    <recommendedName>
        <fullName evidence="1 7">Imidazolonepropionase</fullName>
        <ecNumber evidence="1 7">3.5.2.7</ecNumber>
    </recommendedName>
    <alternativeName>
        <fullName evidence="7">Imidazolone-5-propionate hydrolase</fullName>
    </alternativeName>
</protein>
<feature type="binding site" evidence="7">
    <location>
        <position position="333"/>
    </location>
    <ligand>
        <name>4-imidazolone-5-propanoate</name>
        <dbReference type="ChEBI" id="CHEBI:77893"/>
    </ligand>
</feature>
<dbReference type="HAMAP" id="MF_00372">
    <property type="entry name" value="HutI"/>
    <property type="match status" value="1"/>
</dbReference>
<keyword evidence="5 7" id="KW-0862">Zinc</keyword>
<evidence type="ECO:0000256" key="2">
    <source>
        <dbReference type="ARBA" id="ARBA00022723"/>
    </source>
</evidence>
<feature type="binding site" evidence="7">
    <location>
        <position position="253"/>
    </location>
    <ligand>
        <name>Fe(3+)</name>
        <dbReference type="ChEBI" id="CHEBI:29034"/>
    </ligand>
</feature>
<evidence type="ECO:0000256" key="7">
    <source>
        <dbReference type="HAMAP-Rule" id="MF_00372"/>
    </source>
</evidence>
<feature type="binding site" evidence="7">
    <location>
        <position position="330"/>
    </location>
    <ligand>
        <name>N-formimidoyl-L-glutamate</name>
        <dbReference type="ChEBI" id="CHEBI:58928"/>
    </ligand>
</feature>
<evidence type="ECO:0000256" key="6">
    <source>
        <dbReference type="ARBA" id="ARBA00023004"/>
    </source>
</evidence>
<feature type="binding site" evidence="7">
    <location>
        <position position="188"/>
    </location>
    <ligand>
        <name>4-imidazolone-5-propanoate</name>
        <dbReference type="ChEBI" id="CHEBI:77893"/>
    </ligand>
</feature>
<feature type="binding site" evidence="7">
    <location>
        <position position="92"/>
    </location>
    <ligand>
        <name>4-imidazolone-5-propanoate</name>
        <dbReference type="ChEBI" id="CHEBI:77893"/>
    </ligand>
</feature>
<dbReference type="SUPFAM" id="SSF51338">
    <property type="entry name" value="Composite domain of metallo-dependent hydrolases"/>
    <property type="match status" value="1"/>
</dbReference>
<feature type="binding site" evidence="7">
    <location>
        <position position="256"/>
    </location>
    <ligand>
        <name>4-imidazolone-5-propanoate</name>
        <dbReference type="ChEBI" id="CHEBI:77893"/>
    </ligand>
</feature>
<keyword evidence="6 7" id="KW-0408">Iron</keyword>
<proteinExistence type="inferred from homology"/>
<feature type="domain" description="Amidohydrolase-related" evidence="8">
    <location>
        <begin position="75"/>
        <end position="391"/>
    </location>
</feature>
<feature type="binding site" evidence="7">
    <location>
        <position position="253"/>
    </location>
    <ligand>
        <name>Zn(2+)</name>
        <dbReference type="ChEBI" id="CHEBI:29105"/>
    </ligand>
</feature>
<dbReference type="InterPro" id="IPR006680">
    <property type="entry name" value="Amidohydro-rel"/>
</dbReference>
<dbReference type="UniPathway" id="UPA00379">
    <property type="reaction ID" value="UER00551"/>
</dbReference>
<dbReference type="SUPFAM" id="SSF51556">
    <property type="entry name" value="Metallo-dependent hydrolases"/>
    <property type="match status" value="1"/>
</dbReference>
<evidence type="ECO:0000256" key="5">
    <source>
        <dbReference type="ARBA" id="ARBA00022833"/>
    </source>
</evidence>
<dbReference type="NCBIfam" id="TIGR01224">
    <property type="entry name" value="hutI"/>
    <property type="match status" value="1"/>
</dbReference>
<dbReference type="GO" id="GO:0008270">
    <property type="term" value="F:zinc ion binding"/>
    <property type="evidence" value="ECO:0007669"/>
    <property type="project" value="UniProtKB-UniRule"/>
</dbReference>
<feature type="binding site" evidence="7">
    <location>
        <position position="85"/>
    </location>
    <ligand>
        <name>Fe(3+)</name>
        <dbReference type="ChEBI" id="CHEBI:29034"/>
    </ligand>
</feature>
<comment type="cofactor">
    <cofactor evidence="7">
        <name>Zn(2+)</name>
        <dbReference type="ChEBI" id="CHEBI:29105"/>
    </cofactor>
    <cofactor evidence="7">
        <name>Fe(3+)</name>
        <dbReference type="ChEBI" id="CHEBI:29034"/>
    </cofactor>
    <text evidence="7">Binds 1 zinc or iron ion per subunit.</text>
</comment>
<feature type="binding site" evidence="7">
    <location>
        <position position="155"/>
    </location>
    <ligand>
        <name>4-imidazolone-5-propanoate</name>
        <dbReference type="ChEBI" id="CHEBI:77893"/>
    </ligand>
</feature>
<feature type="binding site" evidence="7">
    <location>
        <position position="155"/>
    </location>
    <ligand>
        <name>N-formimidoyl-L-glutamate</name>
        <dbReference type="ChEBI" id="CHEBI:58928"/>
    </ligand>
</feature>
<dbReference type="Gene3D" id="3.20.20.140">
    <property type="entry name" value="Metal-dependent hydrolases"/>
    <property type="match status" value="1"/>
</dbReference>
<dbReference type="Gene3D" id="2.30.40.10">
    <property type="entry name" value="Urease, subunit C, domain 1"/>
    <property type="match status" value="1"/>
</dbReference>
<keyword evidence="3 7" id="KW-0378">Hydrolase</keyword>
<feature type="binding site" evidence="7">
    <location>
        <position position="328"/>
    </location>
    <ligand>
        <name>Fe(3+)</name>
        <dbReference type="ChEBI" id="CHEBI:29034"/>
    </ligand>
</feature>
<comment type="function">
    <text evidence="7">Catalyzes the hydrolytic cleavage of the carbon-nitrogen bond in imidazolone-5-propanoate to yield N-formimidoyl-L-glutamate. It is the third step in the universal histidine degradation pathway.</text>
</comment>
<name>A0A2N9M6B5_9BACT</name>
<evidence type="ECO:0000313" key="9">
    <source>
        <dbReference type="EMBL" id="SPE30985.1"/>
    </source>
</evidence>
<comment type="similarity">
    <text evidence="7">Belongs to the metallo-dependent hydrolases superfamily. HutI family.</text>
</comment>
<evidence type="ECO:0000256" key="4">
    <source>
        <dbReference type="ARBA" id="ARBA00022808"/>
    </source>
</evidence>
<dbReference type="OrthoDB" id="9776455at2"/>
<reference evidence="10" key="1">
    <citation type="submission" date="2018-02" db="EMBL/GenBank/DDBJ databases">
        <authorList>
            <person name="Hausmann B."/>
        </authorList>
    </citation>
    <scope>NUCLEOTIDE SEQUENCE [LARGE SCALE GENOMIC DNA]</scope>
    <source>
        <strain evidence="10">Peat soil MAG SbA5</strain>
    </source>
</reference>
<dbReference type="Proteomes" id="UP000239735">
    <property type="component" value="Unassembled WGS sequence"/>
</dbReference>
<dbReference type="EC" id="3.5.2.7" evidence="1 7"/>
<feature type="binding site" evidence="7">
    <location>
        <position position="85"/>
    </location>
    <ligand>
        <name>Zn(2+)</name>
        <dbReference type="ChEBI" id="CHEBI:29105"/>
    </ligand>
</feature>
<evidence type="ECO:0000313" key="10">
    <source>
        <dbReference type="Proteomes" id="UP000239735"/>
    </source>
</evidence>
<keyword evidence="4 7" id="KW-0369">Histidine metabolism</keyword>
<dbReference type="GO" id="GO:0050480">
    <property type="term" value="F:imidazolonepropionase activity"/>
    <property type="evidence" value="ECO:0007669"/>
    <property type="project" value="UniProtKB-UniRule"/>
</dbReference>
<feature type="binding site" evidence="7">
    <location>
        <position position="83"/>
    </location>
    <ligand>
        <name>Fe(3+)</name>
        <dbReference type="ChEBI" id="CHEBI:29034"/>
    </ligand>
</feature>
<dbReference type="CDD" id="cd01296">
    <property type="entry name" value="Imidazolone-5PH"/>
    <property type="match status" value="1"/>
</dbReference>
<comment type="catalytic activity">
    <reaction evidence="7">
        <text>4-imidazolone-5-propanoate + H2O = N-formimidoyl-L-glutamate</text>
        <dbReference type="Rhea" id="RHEA:23660"/>
        <dbReference type="ChEBI" id="CHEBI:15377"/>
        <dbReference type="ChEBI" id="CHEBI:58928"/>
        <dbReference type="ChEBI" id="CHEBI:77893"/>
        <dbReference type="EC" id="3.5.2.7"/>
    </reaction>
</comment>
<feature type="binding site" evidence="7">
    <location>
        <position position="332"/>
    </location>
    <ligand>
        <name>N-formimidoyl-L-glutamate</name>
        <dbReference type="ChEBI" id="CHEBI:58928"/>
    </ligand>
</feature>